<dbReference type="OMA" id="HHEGRIQ"/>
<evidence type="ECO:0000313" key="5">
    <source>
        <dbReference type="RefSeq" id="XP_018025346.2"/>
    </source>
</evidence>
<dbReference type="InterPro" id="IPR003599">
    <property type="entry name" value="Ig_sub"/>
</dbReference>
<dbReference type="InterPro" id="IPR013106">
    <property type="entry name" value="Ig_V-set"/>
</dbReference>
<dbReference type="RefSeq" id="XP_018025346.2">
    <property type="nucleotide sequence ID" value="XM_018169857.2"/>
</dbReference>
<dbReference type="Gene3D" id="2.60.40.10">
    <property type="entry name" value="Immunoglobulins"/>
    <property type="match status" value="2"/>
</dbReference>
<dbReference type="AlphaFoldDB" id="A0A8B7PJ23"/>
<evidence type="ECO:0000313" key="4">
    <source>
        <dbReference type="Proteomes" id="UP000694843"/>
    </source>
</evidence>
<dbReference type="InterPro" id="IPR036179">
    <property type="entry name" value="Ig-like_dom_sf"/>
</dbReference>
<dbReference type="InterPro" id="IPR003961">
    <property type="entry name" value="FN3_dom"/>
</dbReference>
<dbReference type="PROSITE" id="PS50835">
    <property type="entry name" value="IG_LIKE"/>
    <property type="match status" value="1"/>
</dbReference>
<feature type="domain" description="Ig-like" evidence="2">
    <location>
        <begin position="54"/>
        <end position="165"/>
    </location>
</feature>
<dbReference type="PROSITE" id="PS50853">
    <property type="entry name" value="FN3"/>
    <property type="match status" value="1"/>
</dbReference>
<reference evidence="5" key="1">
    <citation type="submission" date="2025-08" db="UniProtKB">
        <authorList>
            <consortium name="RefSeq"/>
        </authorList>
    </citation>
    <scope>IDENTIFICATION</scope>
    <source>
        <tissue evidence="5">Whole organism</tissue>
    </source>
</reference>
<dbReference type="PANTHER" id="PTHR13817:SF166">
    <property type="entry name" value="NEURONAL IGCAM-RELATED"/>
    <property type="match status" value="1"/>
</dbReference>
<dbReference type="SMART" id="SM00060">
    <property type="entry name" value="FN3"/>
    <property type="match status" value="1"/>
</dbReference>
<feature type="domain" description="Fibronectin type-III" evidence="3">
    <location>
        <begin position="174"/>
        <end position="272"/>
    </location>
</feature>
<accession>A0A8B7PJ23</accession>
<organism evidence="4 5">
    <name type="scientific">Hyalella azteca</name>
    <name type="common">Amphipod</name>
    <dbReference type="NCBI Taxonomy" id="294128"/>
    <lineage>
        <taxon>Eukaryota</taxon>
        <taxon>Metazoa</taxon>
        <taxon>Ecdysozoa</taxon>
        <taxon>Arthropoda</taxon>
        <taxon>Crustacea</taxon>
        <taxon>Multicrustacea</taxon>
        <taxon>Malacostraca</taxon>
        <taxon>Eumalacostraca</taxon>
        <taxon>Peracarida</taxon>
        <taxon>Amphipoda</taxon>
        <taxon>Senticaudata</taxon>
        <taxon>Talitrida</taxon>
        <taxon>Talitroidea</taxon>
        <taxon>Hyalellidae</taxon>
        <taxon>Hyalella</taxon>
    </lineage>
</organism>
<dbReference type="Pfam" id="PF00041">
    <property type="entry name" value="fn3"/>
    <property type="match status" value="1"/>
</dbReference>
<dbReference type="KEGG" id="hazt:108680927"/>
<dbReference type="OrthoDB" id="6370910at2759"/>
<keyword evidence="4" id="KW-1185">Reference proteome</keyword>
<dbReference type="SMART" id="SM00409">
    <property type="entry name" value="IG"/>
    <property type="match status" value="1"/>
</dbReference>
<dbReference type="PRINTS" id="PR00014">
    <property type="entry name" value="FNTYPEIII"/>
</dbReference>
<dbReference type="SUPFAM" id="SSF49265">
    <property type="entry name" value="Fibronectin type III"/>
    <property type="match status" value="1"/>
</dbReference>
<gene>
    <name evidence="5" type="primary">LOC108680927</name>
</gene>
<dbReference type="CDD" id="cd00063">
    <property type="entry name" value="FN3"/>
    <property type="match status" value="1"/>
</dbReference>
<dbReference type="InterPro" id="IPR050964">
    <property type="entry name" value="Striated_Muscle_Regulatory"/>
</dbReference>
<dbReference type="PANTHER" id="PTHR13817">
    <property type="entry name" value="TITIN"/>
    <property type="match status" value="1"/>
</dbReference>
<dbReference type="InterPro" id="IPR013783">
    <property type="entry name" value="Ig-like_fold"/>
</dbReference>
<evidence type="ECO:0000256" key="1">
    <source>
        <dbReference type="ARBA" id="ARBA00022737"/>
    </source>
</evidence>
<dbReference type="SUPFAM" id="SSF48726">
    <property type="entry name" value="Immunoglobulin"/>
    <property type="match status" value="1"/>
</dbReference>
<dbReference type="Pfam" id="PF07686">
    <property type="entry name" value="V-set"/>
    <property type="match status" value="1"/>
</dbReference>
<protein>
    <submittedName>
        <fullName evidence="5">Contactin-1</fullName>
    </submittedName>
</protein>
<dbReference type="InterPro" id="IPR007110">
    <property type="entry name" value="Ig-like_dom"/>
</dbReference>
<dbReference type="Proteomes" id="UP000694843">
    <property type="component" value="Unplaced"/>
</dbReference>
<name>A0A8B7PJ23_HYAAZ</name>
<evidence type="ECO:0000259" key="3">
    <source>
        <dbReference type="PROSITE" id="PS50853"/>
    </source>
</evidence>
<keyword evidence="1" id="KW-0677">Repeat</keyword>
<proteinExistence type="predicted"/>
<dbReference type="InterPro" id="IPR036116">
    <property type="entry name" value="FN3_sf"/>
</dbReference>
<evidence type="ECO:0000259" key="2">
    <source>
        <dbReference type="PROSITE" id="PS50835"/>
    </source>
</evidence>
<dbReference type="GeneID" id="108680927"/>
<sequence length="274" mass="30521">MNTKSNLTNARCCGGKHKLSLRMAPKCRRSARSLPSVGALWPRCLTLLCLQLAPALVYASEYATGGALDAVVTAAGNNVTLPCPPASQTYVLLLVWTCLGCEINDESSHSDVKLVEYKSDSITHFHHEGRIQLDANYALQFKPVRATDSGRYRCHVNNRDETLVKLIVQDKPDPPGRPLVEQFKSRFVILSWTPPPNNHHSSVTHYIIQIRMCEGVSQWDVHNGRATTGNETRATVEELQPYTVYQFRLVAVNAMGQSKPSQESYCIITLREGQ</sequence>